<dbReference type="SUPFAM" id="SSF51735">
    <property type="entry name" value="NAD(P)-binding Rossmann-fold domains"/>
    <property type="match status" value="1"/>
</dbReference>
<comment type="caution">
    <text evidence="5">The sequence shown here is derived from an EMBL/GenBank/DDBJ whole genome shotgun (WGS) entry which is preliminary data.</text>
</comment>
<reference evidence="5 6" key="1">
    <citation type="submission" date="2017-09" db="EMBL/GenBank/DDBJ databases">
        <title>Depth-based differentiation of microbial function through sediment-hosted aquifers and enrichment of novel symbionts in the deep terrestrial subsurface.</title>
        <authorList>
            <person name="Probst A.J."/>
            <person name="Ladd B."/>
            <person name="Jarett J.K."/>
            <person name="Geller-Mcgrath D.E."/>
            <person name="Sieber C.M."/>
            <person name="Emerson J.B."/>
            <person name="Anantharaman K."/>
            <person name="Thomas B.C."/>
            <person name="Malmstrom R."/>
            <person name="Stieglmeier M."/>
            <person name="Klingl A."/>
            <person name="Woyke T."/>
            <person name="Ryan C.M."/>
            <person name="Banfield J.F."/>
        </authorList>
    </citation>
    <scope>NUCLEOTIDE SEQUENCE [LARGE SCALE GENOMIC DNA]</scope>
    <source>
        <strain evidence="5">CG17_big_fil_post_rev_8_21_14_2_50_48_46</strain>
    </source>
</reference>
<dbReference type="InterPro" id="IPR045313">
    <property type="entry name" value="CBR1-like"/>
</dbReference>
<evidence type="ECO:0000256" key="1">
    <source>
        <dbReference type="ARBA" id="ARBA00006484"/>
    </source>
</evidence>
<dbReference type="Pfam" id="PF00106">
    <property type="entry name" value="adh_short"/>
    <property type="match status" value="1"/>
</dbReference>
<dbReference type="PRINTS" id="PR00081">
    <property type="entry name" value="GDHRDH"/>
</dbReference>
<dbReference type="Gene3D" id="3.40.50.720">
    <property type="entry name" value="NAD(P)-binding Rossmann-like Domain"/>
    <property type="match status" value="1"/>
</dbReference>
<dbReference type="Proteomes" id="UP000231019">
    <property type="component" value="Unassembled WGS sequence"/>
</dbReference>
<evidence type="ECO:0000256" key="3">
    <source>
        <dbReference type="ARBA" id="ARBA00023002"/>
    </source>
</evidence>
<evidence type="ECO:0000313" key="6">
    <source>
        <dbReference type="Proteomes" id="UP000231019"/>
    </source>
</evidence>
<protein>
    <submittedName>
        <fullName evidence="5">Short-chain dehydrogenase</fullName>
    </submittedName>
</protein>
<organism evidence="5 6">
    <name type="scientific">bacterium (Candidatus Blackallbacteria) CG17_big_fil_post_rev_8_21_14_2_50_48_46</name>
    <dbReference type="NCBI Taxonomy" id="2014261"/>
    <lineage>
        <taxon>Bacteria</taxon>
        <taxon>Candidatus Blackallbacteria</taxon>
    </lineage>
</organism>
<name>A0A2M7G420_9BACT</name>
<dbReference type="PANTHER" id="PTHR43963:SF6">
    <property type="entry name" value="CHAIN DEHYDROGENASE FAMILY PROTEIN, PUTATIVE (AFU_ORTHOLOGUE AFUA_3G15350)-RELATED"/>
    <property type="match status" value="1"/>
</dbReference>
<dbReference type="PRINTS" id="PR00080">
    <property type="entry name" value="SDRFAMILY"/>
</dbReference>
<evidence type="ECO:0000256" key="2">
    <source>
        <dbReference type="ARBA" id="ARBA00022857"/>
    </source>
</evidence>
<keyword evidence="2" id="KW-0521">NADP</keyword>
<dbReference type="InterPro" id="IPR002347">
    <property type="entry name" value="SDR_fam"/>
</dbReference>
<keyword evidence="3" id="KW-0560">Oxidoreductase</keyword>
<gene>
    <name evidence="5" type="ORF">COW36_12650</name>
</gene>
<dbReference type="EMBL" id="PFFQ01000037">
    <property type="protein sequence ID" value="PIW16610.1"/>
    <property type="molecule type" value="Genomic_DNA"/>
</dbReference>
<comment type="similarity">
    <text evidence="1 4">Belongs to the short-chain dehydrogenases/reductases (SDR) family.</text>
</comment>
<dbReference type="AlphaFoldDB" id="A0A2M7G420"/>
<dbReference type="PANTHER" id="PTHR43963">
    <property type="entry name" value="CARBONYL REDUCTASE 1-RELATED"/>
    <property type="match status" value="1"/>
</dbReference>
<dbReference type="CDD" id="cd05324">
    <property type="entry name" value="carb_red_PTCR-like_SDR_c"/>
    <property type="match status" value="1"/>
</dbReference>
<dbReference type="GO" id="GO:0016616">
    <property type="term" value="F:oxidoreductase activity, acting on the CH-OH group of donors, NAD or NADP as acceptor"/>
    <property type="evidence" value="ECO:0007669"/>
    <property type="project" value="InterPro"/>
</dbReference>
<evidence type="ECO:0000256" key="4">
    <source>
        <dbReference type="RuleBase" id="RU000363"/>
    </source>
</evidence>
<sequence length="238" mass="25787">MTDKKIAVVTGGNRGIGLEICRQLAQDSDTQVILTSRTLEKAQSAAQKLAEEGLKVTPFQLETTSAQDIANLAQWLEKEYGGVDILVNNAGVLLDAQRNQASIFQVEIQTLQETLETNLYGPLMLCQALIPLMKKRGYGRIVNLSSGMGQLSEMGGGYTAYRISKTSLNALTRILAAELQGEPILVNAMCPGWVKTDMGGAQANRSVAQGADTAVWLTKLPENGPSGKFFRDRNPISW</sequence>
<dbReference type="InterPro" id="IPR036291">
    <property type="entry name" value="NAD(P)-bd_dom_sf"/>
</dbReference>
<proteinExistence type="inferred from homology"/>
<evidence type="ECO:0000313" key="5">
    <source>
        <dbReference type="EMBL" id="PIW16610.1"/>
    </source>
</evidence>
<accession>A0A2M7G420</accession>